<sequence length="122" mass="14019">MCKSQTQADTNFGVNHEPDKPSHPGPAATPFELEAYERALAEREDSHGFITRYAEAQRNWKLLSVNDPGYKKLVDDFRMREKIGLRSAGADERADVAEEKAKRKEKSKKFDLKKRLLRKVKT</sequence>
<organism evidence="2 3">
    <name type="scientific">Cadophora malorum</name>
    <dbReference type="NCBI Taxonomy" id="108018"/>
    <lineage>
        <taxon>Eukaryota</taxon>
        <taxon>Fungi</taxon>
        <taxon>Dikarya</taxon>
        <taxon>Ascomycota</taxon>
        <taxon>Pezizomycotina</taxon>
        <taxon>Leotiomycetes</taxon>
        <taxon>Helotiales</taxon>
        <taxon>Ploettnerulaceae</taxon>
        <taxon>Cadophora</taxon>
    </lineage>
</organism>
<name>A0A8H7WHY7_9HELO</name>
<reference evidence="2" key="1">
    <citation type="submission" date="2021-02" db="EMBL/GenBank/DDBJ databases">
        <title>Genome sequence Cadophora malorum strain M34.</title>
        <authorList>
            <person name="Stefanovic E."/>
            <person name="Vu D."/>
            <person name="Scully C."/>
            <person name="Dijksterhuis J."/>
            <person name="Roader J."/>
            <person name="Houbraken J."/>
        </authorList>
    </citation>
    <scope>NUCLEOTIDE SEQUENCE</scope>
    <source>
        <strain evidence="2">M34</strain>
    </source>
</reference>
<dbReference type="Proteomes" id="UP000664132">
    <property type="component" value="Unassembled WGS sequence"/>
</dbReference>
<feature type="compositionally biased region" description="Polar residues" evidence="1">
    <location>
        <begin position="1"/>
        <end position="13"/>
    </location>
</feature>
<proteinExistence type="predicted"/>
<accession>A0A8H7WHY7</accession>
<dbReference type="OrthoDB" id="3563285at2759"/>
<feature type="region of interest" description="Disordered" evidence="1">
    <location>
        <begin position="1"/>
        <end position="29"/>
    </location>
</feature>
<gene>
    <name evidence="2" type="ORF">IFR04_001628</name>
</gene>
<evidence type="ECO:0000256" key="1">
    <source>
        <dbReference type="SAM" id="MobiDB-lite"/>
    </source>
</evidence>
<protein>
    <submittedName>
        <fullName evidence="2">Uncharacterized protein</fullName>
    </submittedName>
</protein>
<dbReference type="AlphaFoldDB" id="A0A8H7WHY7"/>
<evidence type="ECO:0000313" key="2">
    <source>
        <dbReference type="EMBL" id="KAG4425261.1"/>
    </source>
</evidence>
<keyword evidence="3" id="KW-1185">Reference proteome</keyword>
<dbReference type="EMBL" id="JAFJYH010000012">
    <property type="protein sequence ID" value="KAG4425261.1"/>
    <property type="molecule type" value="Genomic_DNA"/>
</dbReference>
<comment type="caution">
    <text evidence="2">The sequence shown here is derived from an EMBL/GenBank/DDBJ whole genome shotgun (WGS) entry which is preliminary data.</text>
</comment>
<evidence type="ECO:0000313" key="3">
    <source>
        <dbReference type="Proteomes" id="UP000664132"/>
    </source>
</evidence>